<proteinExistence type="predicted"/>
<dbReference type="InterPro" id="IPR032675">
    <property type="entry name" value="LRR_dom_sf"/>
</dbReference>
<evidence type="ECO:0008006" key="3">
    <source>
        <dbReference type="Google" id="ProtNLM"/>
    </source>
</evidence>
<keyword evidence="2" id="KW-1185">Reference proteome</keyword>
<organism evidence="1 2">
    <name type="scientific">Cylindrobasidium torrendii FP15055 ss-10</name>
    <dbReference type="NCBI Taxonomy" id="1314674"/>
    <lineage>
        <taxon>Eukaryota</taxon>
        <taxon>Fungi</taxon>
        <taxon>Dikarya</taxon>
        <taxon>Basidiomycota</taxon>
        <taxon>Agaricomycotina</taxon>
        <taxon>Agaricomycetes</taxon>
        <taxon>Agaricomycetidae</taxon>
        <taxon>Agaricales</taxon>
        <taxon>Marasmiineae</taxon>
        <taxon>Physalacriaceae</taxon>
        <taxon>Cylindrobasidium</taxon>
    </lineage>
</organism>
<dbReference type="OrthoDB" id="2943456at2759"/>
<evidence type="ECO:0000313" key="1">
    <source>
        <dbReference type="EMBL" id="KIY66969.1"/>
    </source>
</evidence>
<sequence length="434" mass="49398">MTTDTPILPPEIIDAIIDQIDALDQDSIDPTDDRSIERRCALAACALTTKSWVPRSRFYLFHTVHLPPNDFDRCTKFSALLADPACTIIPYVRTLIIREAYSFTGMGALWFNDALKDLSQLTHVQTLSIFGARFDRMRPEDWSLSGIPFFAHMKGVTDLHLTSCQFRSPDQCLDALSVCESLESLLVRRTSLDMDVLYSMNLRNDPPLRPPPRLTRLSIDSHRMGNYDAVLKWLGNTRGYSPRIQHLVLERVTDTETLQVSQFLQHLGPCLESLDLTVVDISDEADTQEAFCKYIDFKHNTSLQTLYFDQLIICEPYPGRLNVARYVPEVLKTVRSPMKELVLRVQINTVDDLEVIDWDEIISTIKTNENWSSLERVVVAGPRKEILKQATEWMRVRLRGLGGQVGVHCELLPRIQVLGVRMAPPSQSVAVWQA</sequence>
<dbReference type="Gene3D" id="3.80.10.10">
    <property type="entry name" value="Ribonuclease Inhibitor"/>
    <property type="match status" value="1"/>
</dbReference>
<protein>
    <recommendedName>
        <fullName evidence="3">F-box domain-containing protein</fullName>
    </recommendedName>
</protein>
<name>A0A0D7B9Y5_9AGAR</name>
<evidence type="ECO:0000313" key="2">
    <source>
        <dbReference type="Proteomes" id="UP000054007"/>
    </source>
</evidence>
<dbReference type="SUPFAM" id="SSF52047">
    <property type="entry name" value="RNI-like"/>
    <property type="match status" value="1"/>
</dbReference>
<reference evidence="1 2" key="1">
    <citation type="journal article" date="2015" name="Fungal Genet. Biol.">
        <title>Evolution of novel wood decay mechanisms in Agaricales revealed by the genome sequences of Fistulina hepatica and Cylindrobasidium torrendii.</title>
        <authorList>
            <person name="Floudas D."/>
            <person name="Held B.W."/>
            <person name="Riley R."/>
            <person name="Nagy L.G."/>
            <person name="Koehler G."/>
            <person name="Ransdell A.S."/>
            <person name="Younus H."/>
            <person name="Chow J."/>
            <person name="Chiniquy J."/>
            <person name="Lipzen A."/>
            <person name="Tritt A."/>
            <person name="Sun H."/>
            <person name="Haridas S."/>
            <person name="LaButti K."/>
            <person name="Ohm R.A."/>
            <person name="Kues U."/>
            <person name="Blanchette R.A."/>
            <person name="Grigoriev I.V."/>
            <person name="Minto R.E."/>
            <person name="Hibbett D.S."/>
        </authorList>
    </citation>
    <scope>NUCLEOTIDE SEQUENCE [LARGE SCALE GENOMIC DNA]</scope>
    <source>
        <strain evidence="1 2">FP15055 ss-10</strain>
    </source>
</reference>
<dbReference type="Proteomes" id="UP000054007">
    <property type="component" value="Unassembled WGS sequence"/>
</dbReference>
<dbReference type="EMBL" id="KN880539">
    <property type="protein sequence ID" value="KIY66969.1"/>
    <property type="molecule type" value="Genomic_DNA"/>
</dbReference>
<dbReference type="AlphaFoldDB" id="A0A0D7B9Y5"/>
<gene>
    <name evidence="1" type="ORF">CYLTODRAFT_18281</name>
</gene>
<accession>A0A0D7B9Y5</accession>